<proteinExistence type="predicted"/>
<protein>
    <submittedName>
        <fullName evidence="2">Uncharacterized protein</fullName>
    </submittedName>
</protein>
<feature type="transmembrane region" description="Helical" evidence="1">
    <location>
        <begin position="42"/>
        <end position="64"/>
    </location>
</feature>
<feature type="transmembrane region" description="Helical" evidence="1">
    <location>
        <begin position="76"/>
        <end position="93"/>
    </location>
</feature>
<comment type="caution">
    <text evidence="2">The sequence shown here is derived from an EMBL/GenBank/DDBJ whole genome shotgun (WGS) entry which is preliminary data.</text>
</comment>
<evidence type="ECO:0000313" key="3">
    <source>
        <dbReference type="Proteomes" id="UP000620559"/>
    </source>
</evidence>
<dbReference type="EMBL" id="JADEWL010000154">
    <property type="protein sequence ID" value="MBE9216295.1"/>
    <property type="molecule type" value="Genomic_DNA"/>
</dbReference>
<evidence type="ECO:0000256" key="1">
    <source>
        <dbReference type="SAM" id="Phobius"/>
    </source>
</evidence>
<dbReference type="RefSeq" id="WP_193924785.1">
    <property type="nucleotide sequence ID" value="NZ_JADEWL010000154.1"/>
</dbReference>
<feature type="transmembrane region" description="Helical" evidence="1">
    <location>
        <begin position="12"/>
        <end position="30"/>
    </location>
</feature>
<sequence>MREIKDNSLQYYLLHHSAVLFGTSLISRFIKLLVALNLPSPLGLLSISSFGLIFLIIWAFWCYQNWHDSWSLIERMYRYGMVGTIVIGLMVGFI</sequence>
<dbReference type="AlphaFoldDB" id="A0A8J7JX39"/>
<keyword evidence="1" id="KW-0472">Membrane</keyword>
<accession>A0A8J7JX39</accession>
<keyword evidence="1" id="KW-0812">Transmembrane</keyword>
<dbReference type="Proteomes" id="UP000620559">
    <property type="component" value="Unassembled WGS sequence"/>
</dbReference>
<gene>
    <name evidence="2" type="ORF">IQ247_27145</name>
</gene>
<keyword evidence="1" id="KW-1133">Transmembrane helix</keyword>
<evidence type="ECO:0000313" key="2">
    <source>
        <dbReference type="EMBL" id="MBE9216295.1"/>
    </source>
</evidence>
<organism evidence="2 3">
    <name type="scientific">Plectonema cf. radiosum LEGE 06105</name>
    <dbReference type="NCBI Taxonomy" id="945769"/>
    <lineage>
        <taxon>Bacteria</taxon>
        <taxon>Bacillati</taxon>
        <taxon>Cyanobacteriota</taxon>
        <taxon>Cyanophyceae</taxon>
        <taxon>Oscillatoriophycideae</taxon>
        <taxon>Oscillatoriales</taxon>
        <taxon>Microcoleaceae</taxon>
        <taxon>Plectonema</taxon>
    </lineage>
</organism>
<reference evidence="2" key="1">
    <citation type="submission" date="2020-10" db="EMBL/GenBank/DDBJ databases">
        <authorList>
            <person name="Castelo-Branco R."/>
            <person name="Eusebio N."/>
            <person name="Adriana R."/>
            <person name="Vieira A."/>
            <person name="Brugerolle De Fraissinette N."/>
            <person name="Rezende De Castro R."/>
            <person name="Schneider M.P."/>
            <person name="Vasconcelos V."/>
            <person name="Leao P.N."/>
        </authorList>
    </citation>
    <scope>NUCLEOTIDE SEQUENCE</scope>
    <source>
        <strain evidence="2">LEGE 06105</strain>
    </source>
</reference>
<keyword evidence="3" id="KW-1185">Reference proteome</keyword>
<name>A0A8J7JX39_9CYAN</name>